<dbReference type="PANTHER" id="PTHR23188">
    <property type="entry name" value="RNA POLYMERASE II-ASSOCIATED FACTOR 1 HOMOLOG"/>
    <property type="match status" value="1"/>
</dbReference>
<dbReference type="PANTHER" id="PTHR23188:SF12">
    <property type="entry name" value="RNA POLYMERASE II-ASSOCIATED FACTOR 1 HOMOLOG"/>
    <property type="match status" value="1"/>
</dbReference>
<comment type="subcellular location">
    <subcellularLocation>
        <location evidence="1">Nucleus</location>
    </subcellularLocation>
</comment>
<evidence type="ECO:0000256" key="2">
    <source>
        <dbReference type="ARBA" id="ARBA00007560"/>
    </source>
</evidence>
<name>A0A1R1PSM2_ZANCU</name>
<dbReference type="AlphaFoldDB" id="A0A1R1PSM2"/>
<accession>A0A1R1PSM2</accession>
<dbReference type="OrthoDB" id="5594494at2759"/>
<dbReference type="Proteomes" id="UP000188320">
    <property type="component" value="Unassembled WGS sequence"/>
</dbReference>
<keyword evidence="3" id="KW-0539">Nucleus</keyword>
<evidence type="ECO:0000313" key="4">
    <source>
        <dbReference type="EMBL" id="OMH83970.1"/>
    </source>
</evidence>
<sequence length="313" mass="35667">MGQYTVTTGARSGILGGLKKGSSMYSGTGMSPDIGGKSLLEGLRGDGIRNMKRKAEEFDDSVEGQRQFITKTLKKSEKIMLDHDVEKTVLDSLVHPTDKSAKAMKMIPVFPDFFMWQNDYSLFTFDDLPMPPFISENEKNVVDLEENKTLSDQAYNTTLLRAREKARGYFDKGKQVWLEYFLPESRDTAAVVAEKRELRSVDSPRDETDTQVEGDLIYKLEREYEFATAPDALRQDNLLLSIRRNERTNEPEAFYMPIKSRFIMKRRNQASTNYLQEDVEDDTSVSHISLSFRAPNADELSASQSALSQLYND</sequence>
<comment type="caution">
    <text evidence="4">The sequence shown here is derived from an EMBL/GenBank/DDBJ whole genome shotgun (WGS) entry which is preliminary data.</text>
</comment>
<organism evidence="4 5">
    <name type="scientific">Zancudomyces culisetae</name>
    <name type="common">Gut fungus</name>
    <name type="synonym">Smittium culisetae</name>
    <dbReference type="NCBI Taxonomy" id="1213189"/>
    <lineage>
        <taxon>Eukaryota</taxon>
        <taxon>Fungi</taxon>
        <taxon>Fungi incertae sedis</taxon>
        <taxon>Zoopagomycota</taxon>
        <taxon>Kickxellomycotina</taxon>
        <taxon>Harpellomycetes</taxon>
        <taxon>Harpellales</taxon>
        <taxon>Legeriomycetaceae</taxon>
        <taxon>Zancudomyces</taxon>
    </lineage>
</organism>
<dbReference type="GO" id="GO:0006368">
    <property type="term" value="P:transcription elongation by RNA polymerase II"/>
    <property type="evidence" value="ECO:0007669"/>
    <property type="project" value="InterPro"/>
</dbReference>
<dbReference type="InterPro" id="IPR007133">
    <property type="entry name" value="RNA_pol_II-assoc_Paf1"/>
</dbReference>
<evidence type="ECO:0000256" key="3">
    <source>
        <dbReference type="ARBA" id="ARBA00023242"/>
    </source>
</evidence>
<gene>
    <name evidence="4" type="ORF">AX774_g2517</name>
</gene>
<evidence type="ECO:0000313" key="5">
    <source>
        <dbReference type="Proteomes" id="UP000188320"/>
    </source>
</evidence>
<comment type="similarity">
    <text evidence="2">Belongs to the PAF1 family.</text>
</comment>
<proteinExistence type="inferred from homology"/>
<dbReference type="EMBL" id="LSSK01000277">
    <property type="protein sequence ID" value="OMH83970.1"/>
    <property type="molecule type" value="Genomic_DNA"/>
</dbReference>
<dbReference type="Pfam" id="PF03985">
    <property type="entry name" value="Paf1"/>
    <property type="match status" value="1"/>
</dbReference>
<dbReference type="GO" id="GO:0003682">
    <property type="term" value="F:chromatin binding"/>
    <property type="evidence" value="ECO:0007669"/>
    <property type="project" value="TreeGrafter"/>
</dbReference>
<keyword evidence="5" id="KW-1185">Reference proteome</keyword>
<reference evidence="5" key="1">
    <citation type="submission" date="2017-01" db="EMBL/GenBank/DDBJ databases">
        <authorList>
            <person name="Wang Y."/>
            <person name="White M."/>
            <person name="Kvist S."/>
            <person name="Moncalvo J.-M."/>
        </authorList>
    </citation>
    <scope>NUCLEOTIDE SEQUENCE [LARGE SCALE GENOMIC DNA]</scope>
    <source>
        <strain evidence="5">COL-18-3</strain>
    </source>
</reference>
<evidence type="ECO:0000256" key="1">
    <source>
        <dbReference type="ARBA" id="ARBA00004123"/>
    </source>
</evidence>
<protein>
    <submittedName>
        <fullName evidence="4">Uncharacterized protein</fullName>
    </submittedName>
</protein>
<dbReference type="GO" id="GO:0000993">
    <property type="term" value="F:RNA polymerase II complex binding"/>
    <property type="evidence" value="ECO:0007669"/>
    <property type="project" value="TreeGrafter"/>
</dbReference>
<dbReference type="GO" id="GO:0016593">
    <property type="term" value="C:Cdc73/Paf1 complex"/>
    <property type="evidence" value="ECO:0007669"/>
    <property type="project" value="InterPro"/>
</dbReference>